<comment type="subcellular location">
    <subcellularLocation>
        <location evidence="8 9">Nucleus</location>
    </subcellularLocation>
</comment>
<keyword evidence="4 9" id="KW-0805">Transcription regulation</keyword>
<evidence type="ECO:0000256" key="1">
    <source>
        <dbReference type="ARBA" id="ARBA00022723"/>
    </source>
</evidence>
<evidence type="ECO:0000256" key="7">
    <source>
        <dbReference type="ARBA" id="ARBA00023242"/>
    </source>
</evidence>
<dbReference type="PANTHER" id="PTHR31992">
    <property type="entry name" value="DOF ZINC FINGER PROTEIN DOF1.4-RELATED"/>
    <property type="match status" value="1"/>
</dbReference>
<keyword evidence="3 9" id="KW-0862">Zinc</keyword>
<dbReference type="GO" id="GO:0008270">
    <property type="term" value="F:zinc ion binding"/>
    <property type="evidence" value="ECO:0007669"/>
    <property type="project" value="UniProtKB-KW"/>
</dbReference>
<protein>
    <recommendedName>
        <fullName evidence="9">Dof zinc finger protein</fullName>
    </recommendedName>
</protein>
<organism evidence="12">
    <name type="scientific">Sesamum latifolium</name>
    <dbReference type="NCBI Taxonomy" id="2727402"/>
    <lineage>
        <taxon>Eukaryota</taxon>
        <taxon>Viridiplantae</taxon>
        <taxon>Streptophyta</taxon>
        <taxon>Embryophyta</taxon>
        <taxon>Tracheophyta</taxon>
        <taxon>Spermatophyta</taxon>
        <taxon>Magnoliopsida</taxon>
        <taxon>eudicotyledons</taxon>
        <taxon>Gunneridae</taxon>
        <taxon>Pentapetalae</taxon>
        <taxon>asterids</taxon>
        <taxon>lamiids</taxon>
        <taxon>Lamiales</taxon>
        <taxon>Pedaliaceae</taxon>
        <taxon>Sesamum</taxon>
    </lineage>
</organism>
<dbReference type="GO" id="GO:0003677">
    <property type="term" value="F:DNA binding"/>
    <property type="evidence" value="ECO:0007669"/>
    <property type="project" value="UniProtKB-UniRule"/>
</dbReference>
<keyword evidence="5 8" id="KW-0238">DNA-binding</keyword>
<evidence type="ECO:0000256" key="8">
    <source>
        <dbReference type="PROSITE-ProRule" id="PRU00071"/>
    </source>
</evidence>
<reference evidence="12" key="1">
    <citation type="submission" date="2020-06" db="EMBL/GenBank/DDBJ databases">
        <authorList>
            <person name="Li T."/>
            <person name="Hu X."/>
            <person name="Zhang T."/>
            <person name="Song X."/>
            <person name="Zhang H."/>
            <person name="Dai N."/>
            <person name="Sheng W."/>
            <person name="Hou X."/>
            <person name="Wei L."/>
        </authorList>
    </citation>
    <scope>NUCLEOTIDE SEQUENCE</scope>
    <source>
        <strain evidence="12">KEN1</strain>
        <tissue evidence="12">Leaf</tissue>
    </source>
</reference>
<comment type="caution">
    <text evidence="12">The sequence shown here is derived from an EMBL/GenBank/DDBJ whole genome shotgun (WGS) entry which is preliminary data.</text>
</comment>
<evidence type="ECO:0000259" key="11">
    <source>
        <dbReference type="PROSITE" id="PS50884"/>
    </source>
</evidence>
<feature type="compositionally biased region" description="Low complexity" evidence="10">
    <location>
        <begin position="115"/>
        <end position="124"/>
    </location>
</feature>
<comment type="function">
    <text evidence="9">Transcription factor that binds specifically to a 5'-AA[AG]G-3' consensus core sequence.</text>
</comment>
<dbReference type="EMBL" id="JACGWN010000014">
    <property type="protein sequence ID" value="KAL0407355.1"/>
    <property type="molecule type" value="Genomic_DNA"/>
</dbReference>
<evidence type="ECO:0000256" key="5">
    <source>
        <dbReference type="ARBA" id="ARBA00023125"/>
    </source>
</evidence>
<evidence type="ECO:0000256" key="3">
    <source>
        <dbReference type="ARBA" id="ARBA00022833"/>
    </source>
</evidence>
<dbReference type="AlphaFoldDB" id="A0AAW2TSC7"/>
<accession>A0AAW2TSC7</accession>
<dbReference type="InterPro" id="IPR003851">
    <property type="entry name" value="Znf_Dof"/>
</dbReference>
<dbReference type="Pfam" id="PF02701">
    <property type="entry name" value="Zn_ribbon_Dof"/>
    <property type="match status" value="1"/>
</dbReference>
<evidence type="ECO:0000256" key="6">
    <source>
        <dbReference type="ARBA" id="ARBA00023163"/>
    </source>
</evidence>
<dbReference type="PROSITE" id="PS01361">
    <property type="entry name" value="ZF_DOF_1"/>
    <property type="match status" value="1"/>
</dbReference>
<feature type="region of interest" description="Disordered" evidence="10">
    <location>
        <begin position="97"/>
        <end position="124"/>
    </location>
</feature>
<evidence type="ECO:0000256" key="2">
    <source>
        <dbReference type="ARBA" id="ARBA00022771"/>
    </source>
</evidence>
<keyword evidence="2 8" id="KW-0863">Zinc-finger</keyword>
<keyword evidence="7 8" id="KW-0539">Nucleus</keyword>
<name>A0AAW2TSC7_9LAMI</name>
<dbReference type="PANTHER" id="PTHR31992:SF97">
    <property type="entry name" value="DOF ZINC FINGER PROTEIN"/>
    <property type="match status" value="1"/>
</dbReference>
<dbReference type="GO" id="GO:0005634">
    <property type="term" value="C:nucleus"/>
    <property type="evidence" value="ECO:0007669"/>
    <property type="project" value="UniProtKB-SubCell"/>
</dbReference>
<keyword evidence="1 9" id="KW-0479">Metal-binding</keyword>
<evidence type="ECO:0000256" key="9">
    <source>
        <dbReference type="RuleBase" id="RU369094"/>
    </source>
</evidence>
<reference evidence="12" key="2">
    <citation type="journal article" date="2024" name="Plant">
        <title>Genomic evolution and insights into agronomic trait innovations of Sesamum species.</title>
        <authorList>
            <person name="Miao H."/>
            <person name="Wang L."/>
            <person name="Qu L."/>
            <person name="Liu H."/>
            <person name="Sun Y."/>
            <person name="Le M."/>
            <person name="Wang Q."/>
            <person name="Wei S."/>
            <person name="Zheng Y."/>
            <person name="Lin W."/>
            <person name="Duan Y."/>
            <person name="Cao H."/>
            <person name="Xiong S."/>
            <person name="Wang X."/>
            <person name="Wei L."/>
            <person name="Li C."/>
            <person name="Ma Q."/>
            <person name="Ju M."/>
            <person name="Zhao R."/>
            <person name="Li G."/>
            <person name="Mu C."/>
            <person name="Tian Q."/>
            <person name="Mei H."/>
            <person name="Zhang T."/>
            <person name="Gao T."/>
            <person name="Zhang H."/>
        </authorList>
    </citation>
    <scope>NUCLEOTIDE SEQUENCE</scope>
    <source>
        <strain evidence="12">KEN1</strain>
    </source>
</reference>
<feature type="compositionally biased region" description="Polar residues" evidence="10">
    <location>
        <begin position="44"/>
        <end position="55"/>
    </location>
</feature>
<dbReference type="PROSITE" id="PS50884">
    <property type="entry name" value="ZF_DOF_2"/>
    <property type="match status" value="1"/>
</dbReference>
<proteinExistence type="predicted"/>
<feature type="domain" description="Dof-type" evidence="11">
    <location>
        <begin position="56"/>
        <end position="110"/>
    </location>
</feature>
<evidence type="ECO:0000256" key="4">
    <source>
        <dbReference type="ARBA" id="ARBA00023015"/>
    </source>
</evidence>
<evidence type="ECO:0000313" key="12">
    <source>
        <dbReference type="EMBL" id="KAL0407355.1"/>
    </source>
</evidence>
<gene>
    <name evidence="12" type="ORF">Slati_4049400</name>
</gene>
<dbReference type="GO" id="GO:0003700">
    <property type="term" value="F:DNA-binding transcription factor activity"/>
    <property type="evidence" value="ECO:0007669"/>
    <property type="project" value="UniProtKB-UniRule"/>
</dbReference>
<dbReference type="InterPro" id="IPR045174">
    <property type="entry name" value="Dof"/>
</dbReference>
<evidence type="ECO:0000256" key="10">
    <source>
        <dbReference type="SAM" id="MobiDB-lite"/>
    </source>
</evidence>
<keyword evidence="6 9" id="KW-0804">Transcription</keyword>
<feature type="region of interest" description="Disordered" evidence="10">
    <location>
        <begin position="35"/>
        <end position="58"/>
    </location>
</feature>
<sequence>MYISGLDLDMGLGTELQVSGDHLDWAQPLLQSGAAELSKPPSARRQQPPKQQSEPLNCPRCGSTNTKFCYYNNYNKSQPRHFCKSCKRHWTKGGTLRNVPVGGGRKNKRPKISHPTTTTSTTTNVTATAAPPATAARLQDRASFPYTNVGTDQRNMSNILYKALIRSSSPSLLHNATDGINVSIPGKPLVGSNGISNKTGFTEVPFSSLSTTFEVMNTSLMNPTPHQLLDDQLHHYAGNIDSTEESIITTLDIPSTGSAPWPVADSSSVMDLPNYWNWNEINAFTSSADLNIAWDDVDAEIKP</sequence>